<protein>
    <recommendedName>
        <fullName evidence="8">Major facilitator superfamily (MFS) profile domain-containing protein</fullName>
    </recommendedName>
</protein>
<feature type="transmembrane region" description="Helical" evidence="7">
    <location>
        <begin position="358"/>
        <end position="379"/>
    </location>
</feature>
<keyword evidence="4 7" id="KW-1133">Transmembrane helix</keyword>
<evidence type="ECO:0000313" key="10">
    <source>
        <dbReference type="Proteomes" id="UP000177622"/>
    </source>
</evidence>
<dbReference type="Proteomes" id="UP000177622">
    <property type="component" value="Unassembled WGS sequence"/>
</dbReference>
<gene>
    <name evidence="9" type="ORF">PENARI_c010G03023</name>
</gene>
<evidence type="ECO:0000259" key="8">
    <source>
        <dbReference type="PROSITE" id="PS50850"/>
    </source>
</evidence>
<feature type="region of interest" description="Disordered" evidence="6">
    <location>
        <begin position="1"/>
        <end position="50"/>
    </location>
</feature>
<comment type="caution">
    <text evidence="9">The sequence shown here is derived from an EMBL/GenBank/DDBJ whole genome shotgun (WGS) entry which is preliminary data.</text>
</comment>
<feature type="domain" description="Major facilitator superfamily (MFS) profile" evidence="8">
    <location>
        <begin position="85"/>
        <end position="514"/>
    </location>
</feature>
<dbReference type="Pfam" id="PF07690">
    <property type="entry name" value="MFS_1"/>
    <property type="match status" value="1"/>
</dbReference>
<proteinExistence type="inferred from homology"/>
<dbReference type="STRING" id="1835702.A0A1F5LGS7"/>
<feature type="transmembrane region" description="Helical" evidence="7">
    <location>
        <begin position="156"/>
        <end position="175"/>
    </location>
</feature>
<keyword evidence="3 7" id="KW-0812">Transmembrane</keyword>
<feature type="transmembrane region" description="Helical" evidence="7">
    <location>
        <begin position="425"/>
        <end position="449"/>
    </location>
</feature>
<dbReference type="Gene3D" id="1.20.1250.20">
    <property type="entry name" value="MFS general substrate transporter like domains"/>
    <property type="match status" value="1"/>
</dbReference>
<evidence type="ECO:0000256" key="3">
    <source>
        <dbReference type="ARBA" id="ARBA00022692"/>
    </source>
</evidence>
<dbReference type="InterPro" id="IPR011701">
    <property type="entry name" value="MFS"/>
</dbReference>
<sequence length="582" mass="64854">MPDHFTAEENILEVMPTAEDVEVPSNESQHSSRESEDQHSEVNHEPIQERYENPSYSRFRRVASKTVVSFGQNDPENPVNWGRRRKFLVLASGVMQVMNSTIGSSICSNAIPQIADEFNITNQAALVLPISIFLIGYILGPLLWGPSSEYFGRKPPLLIAYCGFMIFTLACAVADSYTSLLIFRLLNGMVASAPIATVGGLFADVHDDPTLRGRLMAYFMACTTFGPIIGPWVSGFVAVVSWRWCFWIGLICSGATLPLVVFMPETYGPVILKRRAHKLRKDTGNSSIVSPLDVESRNLREMFLITISRPFRMIMHEYIVSLSSLYLALAYAIFYLYFEAYPIIFQGIYNMSPGVSGLMFLPIGIGAILACGVFLWYDGYLARAKARNAEWAFIEEYRRLPLACIGGPLYVISLFWVGWTSSPNIHWVVPFLSGIPFGMGYLLIFMAMLNYLTDAYETLSASAQSAASCTRSILGAVIPLAAKPMFDRLGVAWACSLIAFLSLLVSIIPFAFIRYGDRIRANSKFCQELKRLKEVERLELEREERLASGSNELKPVPSCNTGGSMTRIDTTRSHADKASMIC</sequence>
<evidence type="ECO:0000256" key="1">
    <source>
        <dbReference type="ARBA" id="ARBA00004651"/>
    </source>
</evidence>
<organism evidence="9 10">
    <name type="scientific">Penicillium arizonense</name>
    <dbReference type="NCBI Taxonomy" id="1835702"/>
    <lineage>
        <taxon>Eukaryota</taxon>
        <taxon>Fungi</taxon>
        <taxon>Dikarya</taxon>
        <taxon>Ascomycota</taxon>
        <taxon>Pezizomycotina</taxon>
        <taxon>Eurotiomycetes</taxon>
        <taxon>Eurotiomycetidae</taxon>
        <taxon>Eurotiales</taxon>
        <taxon>Aspergillaceae</taxon>
        <taxon>Penicillium</taxon>
    </lineage>
</organism>
<evidence type="ECO:0000256" key="6">
    <source>
        <dbReference type="SAM" id="MobiDB-lite"/>
    </source>
</evidence>
<feature type="transmembrane region" description="Helical" evidence="7">
    <location>
        <begin position="318"/>
        <end position="338"/>
    </location>
</feature>
<keyword evidence="5 7" id="KW-0472">Membrane</keyword>
<dbReference type="OrthoDB" id="5141738at2759"/>
<feature type="transmembrane region" description="Helical" evidence="7">
    <location>
        <begin position="400"/>
        <end position="419"/>
    </location>
</feature>
<dbReference type="RefSeq" id="XP_022487787.1">
    <property type="nucleotide sequence ID" value="XM_022632178.1"/>
</dbReference>
<dbReference type="InterPro" id="IPR020846">
    <property type="entry name" value="MFS_dom"/>
</dbReference>
<feature type="transmembrane region" description="Helical" evidence="7">
    <location>
        <begin position="488"/>
        <end position="513"/>
    </location>
</feature>
<evidence type="ECO:0000256" key="7">
    <source>
        <dbReference type="SAM" id="Phobius"/>
    </source>
</evidence>
<reference evidence="9 10" key="1">
    <citation type="journal article" date="2016" name="Sci. Rep.">
        <title>Penicillium arizonense, a new, genome sequenced fungal species, reveals a high chemical diversity in secreted metabolites.</title>
        <authorList>
            <person name="Grijseels S."/>
            <person name="Nielsen J.C."/>
            <person name="Randelovic M."/>
            <person name="Nielsen J."/>
            <person name="Nielsen K.F."/>
            <person name="Workman M."/>
            <person name="Frisvad J.C."/>
        </authorList>
    </citation>
    <scope>NUCLEOTIDE SEQUENCE [LARGE SCALE GENOMIC DNA]</scope>
    <source>
        <strain evidence="9 10">CBS 141311</strain>
    </source>
</reference>
<dbReference type="PANTHER" id="PTHR23502:SF74">
    <property type="entry name" value="MAJOR FACILITATOR SUPERFAMILY (MFS) PROFILE DOMAIN-CONTAINING PROTEIN"/>
    <property type="match status" value="1"/>
</dbReference>
<dbReference type="PROSITE" id="PS50850">
    <property type="entry name" value="MFS"/>
    <property type="match status" value="1"/>
</dbReference>
<evidence type="ECO:0000256" key="4">
    <source>
        <dbReference type="ARBA" id="ARBA00022989"/>
    </source>
</evidence>
<evidence type="ECO:0000313" key="9">
    <source>
        <dbReference type="EMBL" id="OGE52345.1"/>
    </source>
</evidence>
<dbReference type="EMBL" id="LXJU01000010">
    <property type="protein sequence ID" value="OGE52345.1"/>
    <property type="molecule type" value="Genomic_DNA"/>
</dbReference>
<dbReference type="AlphaFoldDB" id="A0A1F5LGS7"/>
<dbReference type="PANTHER" id="PTHR23502">
    <property type="entry name" value="MAJOR FACILITATOR SUPERFAMILY"/>
    <property type="match status" value="1"/>
</dbReference>
<evidence type="ECO:0000256" key="5">
    <source>
        <dbReference type="ARBA" id="ARBA00023136"/>
    </source>
</evidence>
<feature type="transmembrane region" description="Helical" evidence="7">
    <location>
        <begin position="246"/>
        <end position="272"/>
    </location>
</feature>
<feature type="transmembrane region" description="Helical" evidence="7">
    <location>
        <begin position="181"/>
        <end position="203"/>
    </location>
</feature>
<dbReference type="InterPro" id="IPR036259">
    <property type="entry name" value="MFS_trans_sf"/>
</dbReference>
<comment type="subcellular location">
    <subcellularLocation>
        <location evidence="1">Cell membrane</location>
        <topology evidence="1">Multi-pass membrane protein</topology>
    </subcellularLocation>
</comment>
<dbReference type="FunFam" id="1.20.1250.20:FF:000082">
    <property type="entry name" value="MFS multidrug transporter, putative"/>
    <property type="match status" value="1"/>
</dbReference>
<feature type="compositionally biased region" description="Basic and acidic residues" evidence="6">
    <location>
        <begin position="30"/>
        <end position="50"/>
    </location>
</feature>
<feature type="transmembrane region" description="Helical" evidence="7">
    <location>
        <begin position="123"/>
        <end position="144"/>
    </location>
</feature>
<feature type="transmembrane region" description="Helical" evidence="7">
    <location>
        <begin position="215"/>
        <end position="240"/>
    </location>
</feature>
<dbReference type="CDD" id="cd17323">
    <property type="entry name" value="MFS_Tpo1_MDR_like"/>
    <property type="match status" value="1"/>
</dbReference>
<dbReference type="SUPFAM" id="SSF103473">
    <property type="entry name" value="MFS general substrate transporter"/>
    <property type="match status" value="1"/>
</dbReference>
<dbReference type="GeneID" id="34576912"/>
<name>A0A1F5LGS7_PENAI</name>
<comment type="similarity">
    <text evidence="2">Belongs to the major facilitator superfamily.</text>
</comment>
<dbReference type="GO" id="GO:0005886">
    <property type="term" value="C:plasma membrane"/>
    <property type="evidence" value="ECO:0007669"/>
    <property type="project" value="UniProtKB-SubCell"/>
</dbReference>
<keyword evidence="10" id="KW-1185">Reference proteome</keyword>
<dbReference type="GO" id="GO:0022857">
    <property type="term" value="F:transmembrane transporter activity"/>
    <property type="evidence" value="ECO:0007669"/>
    <property type="project" value="InterPro"/>
</dbReference>
<evidence type="ECO:0000256" key="2">
    <source>
        <dbReference type="ARBA" id="ARBA00008335"/>
    </source>
</evidence>
<accession>A0A1F5LGS7</accession>